<comment type="similarity">
    <text evidence="4 12">In the N-terminal section; belongs to the cytidine and deoxycytidylate deaminase family.</text>
</comment>
<feature type="binding site" evidence="15">
    <location>
        <position position="39"/>
    </location>
    <ligand>
        <name>Zn(2+)</name>
        <dbReference type="ChEBI" id="CHEBI:29105"/>
        <note>catalytic</note>
    </ligand>
</feature>
<feature type="binding site" evidence="14">
    <location>
        <position position="189"/>
    </location>
    <ligand>
        <name>NADP(+)</name>
        <dbReference type="ChEBI" id="CHEBI:58349"/>
    </ligand>
</feature>
<dbReference type="EMBL" id="QQNH01000009">
    <property type="protein sequence ID" value="RDE09063.1"/>
    <property type="molecule type" value="Genomic_DNA"/>
</dbReference>
<dbReference type="PROSITE" id="PS51747">
    <property type="entry name" value="CYT_DCMP_DEAMINASES_2"/>
    <property type="match status" value="1"/>
</dbReference>
<evidence type="ECO:0000256" key="10">
    <source>
        <dbReference type="ARBA" id="ARBA00023002"/>
    </source>
</evidence>
<evidence type="ECO:0000313" key="17">
    <source>
        <dbReference type="EMBL" id="RDE09063.1"/>
    </source>
</evidence>
<dbReference type="GO" id="GO:0008703">
    <property type="term" value="F:5-amino-6-(5-phosphoribosylamino)uracil reductase activity"/>
    <property type="evidence" value="ECO:0007669"/>
    <property type="project" value="UniProtKB-EC"/>
</dbReference>
<feature type="binding site" evidence="14">
    <location>
        <begin position="281"/>
        <end position="287"/>
    </location>
    <ligand>
        <name>NADP(+)</name>
        <dbReference type="ChEBI" id="CHEBI:58349"/>
    </ligand>
</feature>
<sequence length="347" mass="36141">MAMPYRGTTAENPTVGAVVVSADGRVLGRGVTAPGGRPHAEPLALAMAGEAARGATLYVTLEPCNHWGRTPPCVDAVIAAGIARVVCGATDPDPRTAGEGIARLRAAGIAVHAGENLAAIERLHEGFFSRIRRGRPFVTAKLAVSRNGMIGRSDRGNVAITGEEARRWTHMQRALSDAVMVGAGTARLDTPRLTVRLAGLEGRRPLRVVLGGREPLPRDLTLFESNDAQTLVILAENGKAESVSQQAETVVVAGRDGRPELGAALAALAQRGIGRLLVEGGAGLNDALLDAGLIDRFCLLEGAGVVEADGVPATVHGTLPERLTQLGFSPVETRALGCDMLTTFEKG</sequence>
<keyword evidence="18" id="KW-1185">Reference proteome</keyword>
<dbReference type="Pfam" id="PF01872">
    <property type="entry name" value="RibD_C"/>
    <property type="match status" value="1"/>
</dbReference>
<evidence type="ECO:0000256" key="6">
    <source>
        <dbReference type="ARBA" id="ARBA00022619"/>
    </source>
</evidence>
<evidence type="ECO:0000256" key="12">
    <source>
        <dbReference type="PIRNR" id="PIRNR006769"/>
    </source>
</evidence>
<evidence type="ECO:0000256" key="11">
    <source>
        <dbReference type="ARBA" id="ARBA00023268"/>
    </source>
</evidence>
<dbReference type="AlphaFoldDB" id="A0A369W414"/>
<feature type="binding site" evidence="14">
    <location>
        <position position="173"/>
    </location>
    <ligand>
        <name>substrate</name>
    </ligand>
</feature>
<dbReference type="InterPro" id="IPR016192">
    <property type="entry name" value="APOBEC/CMP_deaminase_Zn-bd"/>
</dbReference>
<name>A0A369W414_9HYPH</name>
<comment type="catalytic activity">
    <reaction evidence="12">
        <text>5-amino-6-(5-phospho-D-ribitylamino)uracil + NADP(+) = 5-amino-6-(5-phospho-D-ribosylamino)uracil + NADPH + H(+)</text>
        <dbReference type="Rhea" id="RHEA:17845"/>
        <dbReference type="ChEBI" id="CHEBI:15378"/>
        <dbReference type="ChEBI" id="CHEBI:57783"/>
        <dbReference type="ChEBI" id="CHEBI:58349"/>
        <dbReference type="ChEBI" id="CHEBI:58421"/>
        <dbReference type="ChEBI" id="CHEBI:58453"/>
        <dbReference type="EC" id="1.1.1.193"/>
    </reaction>
</comment>
<dbReference type="GO" id="GO:0008835">
    <property type="term" value="F:diaminohydroxyphosphoribosylaminopyrimidine deaminase activity"/>
    <property type="evidence" value="ECO:0007669"/>
    <property type="project" value="UniProtKB-EC"/>
</dbReference>
<comment type="cofactor">
    <cofactor evidence="12 15">
        <name>Zn(2+)</name>
        <dbReference type="ChEBI" id="CHEBI:29105"/>
    </cofactor>
    <text evidence="12 15">Binds 1 zinc ion.</text>
</comment>
<feature type="binding site" evidence="15">
    <location>
        <position position="64"/>
    </location>
    <ligand>
        <name>Zn(2+)</name>
        <dbReference type="ChEBI" id="CHEBI:29105"/>
        <note>catalytic</note>
    </ligand>
</feature>
<comment type="catalytic activity">
    <reaction evidence="12">
        <text>2,5-diamino-6-hydroxy-4-(5-phosphoribosylamino)-pyrimidine + H2O + H(+) = 5-amino-6-(5-phospho-D-ribosylamino)uracil + NH4(+)</text>
        <dbReference type="Rhea" id="RHEA:21868"/>
        <dbReference type="ChEBI" id="CHEBI:15377"/>
        <dbReference type="ChEBI" id="CHEBI:15378"/>
        <dbReference type="ChEBI" id="CHEBI:28938"/>
        <dbReference type="ChEBI" id="CHEBI:58453"/>
        <dbReference type="ChEBI" id="CHEBI:58614"/>
        <dbReference type="EC" id="3.5.4.26"/>
    </reaction>
</comment>
<dbReference type="PANTHER" id="PTHR38011">
    <property type="entry name" value="DIHYDROFOLATE REDUCTASE FAMILY PROTEIN (AFU_ORTHOLOGUE AFUA_8G06820)"/>
    <property type="match status" value="1"/>
</dbReference>
<dbReference type="PROSITE" id="PS00903">
    <property type="entry name" value="CYT_DCMP_DEAMINASES_1"/>
    <property type="match status" value="1"/>
</dbReference>
<accession>A0A369W414</accession>
<evidence type="ECO:0000256" key="14">
    <source>
        <dbReference type="PIRSR" id="PIRSR006769-2"/>
    </source>
</evidence>
<evidence type="ECO:0000256" key="1">
    <source>
        <dbReference type="ARBA" id="ARBA00002151"/>
    </source>
</evidence>
<dbReference type="Proteomes" id="UP000253759">
    <property type="component" value="Unassembled WGS sequence"/>
</dbReference>
<feature type="binding site" evidence="14">
    <location>
        <position position="279"/>
    </location>
    <ligand>
        <name>substrate</name>
    </ligand>
</feature>
<dbReference type="PANTHER" id="PTHR38011:SF7">
    <property type="entry name" value="2,5-DIAMINO-6-RIBOSYLAMINO-4(3H)-PYRIMIDINONE 5'-PHOSPHATE REDUCTASE"/>
    <property type="match status" value="1"/>
</dbReference>
<evidence type="ECO:0000256" key="9">
    <source>
        <dbReference type="ARBA" id="ARBA00022857"/>
    </source>
</evidence>
<comment type="pathway">
    <text evidence="3 12">Cofactor biosynthesis; riboflavin biosynthesis; 5-amino-6-(D-ribitylamino)uracil from GTP: step 3/4.</text>
</comment>
<keyword evidence="11" id="KW-0511">Multifunctional enzyme</keyword>
<evidence type="ECO:0000259" key="16">
    <source>
        <dbReference type="PROSITE" id="PS51747"/>
    </source>
</evidence>
<protein>
    <recommendedName>
        <fullName evidence="12">Riboflavin biosynthesis protein RibD</fullName>
    </recommendedName>
    <domain>
        <recommendedName>
            <fullName evidence="12">Diaminohydroxyphosphoribosylaminopyrimidine deaminase</fullName>
            <shortName evidence="12">DRAP deaminase</shortName>
            <ecNumber evidence="12">3.5.4.26</ecNumber>
        </recommendedName>
        <alternativeName>
            <fullName evidence="12">Riboflavin-specific deaminase</fullName>
        </alternativeName>
    </domain>
    <domain>
        <recommendedName>
            <fullName evidence="12">5-amino-6-(5-phosphoribosylamino)uracil reductase</fullName>
            <ecNumber evidence="12">1.1.1.193</ecNumber>
        </recommendedName>
        <alternativeName>
            <fullName evidence="12">HTP reductase</fullName>
        </alternativeName>
    </domain>
</protein>
<evidence type="ECO:0000256" key="8">
    <source>
        <dbReference type="ARBA" id="ARBA00022833"/>
    </source>
</evidence>
<evidence type="ECO:0000256" key="5">
    <source>
        <dbReference type="ARBA" id="ARBA00007417"/>
    </source>
</evidence>
<keyword evidence="8 12" id="KW-0862">Zinc</keyword>
<feature type="domain" description="CMP/dCMP-type deaminase" evidence="16">
    <location>
        <begin position="1"/>
        <end position="112"/>
    </location>
</feature>
<feature type="binding site" evidence="14">
    <location>
        <position position="196"/>
    </location>
    <ligand>
        <name>substrate</name>
    </ligand>
</feature>
<keyword evidence="7 12" id="KW-0479">Metal-binding</keyword>
<keyword evidence="6 12" id="KW-0686">Riboflavin biosynthesis</keyword>
<feature type="binding site" evidence="14">
    <location>
        <position position="193"/>
    </location>
    <ligand>
        <name>substrate</name>
    </ligand>
</feature>
<evidence type="ECO:0000256" key="4">
    <source>
        <dbReference type="ARBA" id="ARBA00005259"/>
    </source>
</evidence>
<dbReference type="PIRSF" id="PIRSF006769">
    <property type="entry name" value="RibD"/>
    <property type="match status" value="1"/>
</dbReference>
<keyword evidence="12 17" id="KW-0378">Hydrolase</keyword>
<comment type="function">
    <text evidence="1 12">Converts 2,5-diamino-6-(ribosylamino)-4(3h)-pyrimidinone 5'-phosphate into 5-amino-6-(ribosylamino)-2,4(1h,3h)-pyrimidinedione 5'-phosphate.</text>
</comment>
<evidence type="ECO:0000256" key="13">
    <source>
        <dbReference type="PIRSR" id="PIRSR006769-1"/>
    </source>
</evidence>
<keyword evidence="9 12" id="KW-0521">NADP</keyword>
<dbReference type="EC" id="1.1.1.193" evidence="12"/>
<comment type="pathway">
    <text evidence="2 12">Cofactor biosynthesis; riboflavin biosynthesis; 5-amino-6-(D-ribitylamino)uracil from GTP: step 2/4.</text>
</comment>
<feature type="binding site" evidence="14">
    <location>
        <position position="143"/>
    </location>
    <ligand>
        <name>NADP(+)</name>
        <dbReference type="ChEBI" id="CHEBI:58349"/>
    </ligand>
</feature>
<evidence type="ECO:0000313" key="18">
    <source>
        <dbReference type="Proteomes" id="UP000253759"/>
    </source>
</evidence>
<organism evidence="17 18">
    <name type="scientific">Pelagibacterium lacus</name>
    <dbReference type="NCBI Taxonomy" id="2282655"/>
    <lineage>
        <taxon>Bacteria</taxon>
        <taxon>Pseudomonadati</taxon>
        <taxon>Pseudomonadota</taxon>
        <taxon>Alphaproteobacteria</taxon>
        <taxon>Hyphomicrobiales</taxon>
        <taxon>Devosiaceae</taxon>
        <taxon>Pelagibacterium</taxon>
    </lineage>
</organism>
<dbReference type="SUPFAM" id="SSF53927">
    <property type="entry name" value="Cytidine deaminase-like"/>
    <property type="match status" value="1"/>
</dbReference>
<dbReference type="SUPFAM" id="SSF53597">
    <property type="entry name" value="Dihydrofolate reductase-like"/>
    <property type="match status" value="1"/>
</dbReference>
<dbReference type="OrthoDB" id="9800865at2"/>
<dbReference type="UniPathway" id="UPA00275">
    <property type="reaction ID" value="UER00401"/>
</dbReference>
<dbReference type="InterPro" id="IPR002734">
    <property type="entry name" value="RibDG_C"/>
</dbReference>
<dbReference type="GO" id="GO:0009231">
    <property type="term" value="P:riboflavin biosynthetic process"/>
    <property type="evidence" value="ECO:0007669"/>
    <property type="project" value="UniProtKB-UniPathway"/>
</dbReference>
<dbReference type="InterPro" id="IPR004794">
    <property type="entry name" value="Eubact_RibD"/>
</dbReference>
<comment type="similarity">
    <text evidence="5 12">In the C-terminal section; belongs to the HTP reductase family.</text>
</comment>
<evidence type="ECO:0000256" key="2">
    <source>
        <dbReference type="ARBA" id="ARBA00004882"/>
    </source>
</evidence>
<feature type="binding site" evidence="14">
    <location>
        <position position="185"/>
    </location>
    <ligand>
        <name>NADP(+)</name>
        <dbReference type="ChEBI" id="CHEBI:58349"/>
    </ligand>
</feature>
<dbReference type="Pfam" id="PF00383">
    <property type="entry name" value="dCMP_cyt_deam_1"/>
    <property type="match status" value="1"/>
</dbReference>
<dbReference type="GO" id="GO:0008270">
    <property type="term" value="F:zinc ion binding"/>
    <property type="evidence" value="ECO:0007669"/>
    <property type="project" value="InterPro"/>
</dbReference>
<dbReference type="CDD" id="cd01284">
    <property type="entry name" value="Riboflavin_deaminase-reductase"/>
    <property type="match status" value="1"/>
</dbReference>
<gene>
    <name evidence="17" type="primary">ribD</name>
    <name evidence="17" type="ORF">DVH29_08465</name>
</gene>
<proteinExistence type="inferred from homology"/>
<feature type="active site" description="Proton donor" evidence="13">
    <location>
        <position position="41"/>
    </location>
</feature>
<keyword evidence="10 12" id="KW-0560">Oxidoreductase</keyword>
<comment type="caution">
    <text evidence="17">The sequence shown here is derived from an EMBL/GenBank/DDBJ whole genome shotgun (WGS) entry which is preliminary data.</text>
</comment>
<evidence type="ECO:0000256" key="15">
    <source>
        <dbReference type="PIRSR" id="PIRSR006769-3"/>
    </source>
</evidence>
<evidence type="ECO:0000256" key="7">
    <source>
        <dbReference type="ARBA" id="ARBA00022723"/>
    </source>
</evidence>
<reference evidence="18" key="1">
    <citation type="submission" date="2018-07" db="EMBL/GenBank/DDBJ databases">
        <authorList>
            <person name="Liu B.-T."/>
            <person name="Du Z."/>
        </authorList>
    </citation>
    <scope>NUCLEOTIDE SEQUENCE [LARGE SCALE GENOMIC DNA]</scope>
    <source>
        <strain evidence="18">XYN52</strain>
    </source>
</reference>
<dbReference type="Gene3D" id="3.40.140.10">
    <property type="entry name" value="Cytidine Deaminase, domain 2"/>
    <property type="match status" value="1"/>
</dbReference>
<dbReference type="InterPro" id="IPR016193">
    <property type="entry name" value="Cytidine_deaminase-like"/>
</dbReference>
<dbReference type="Gene3D" id="3.40.430.10">
    <property type="entry name" value="Dihydrofolate Reductase, subunit A"/>
    <property type="match status" value="1"/>
</dbReference>
<dbReference type="NCBIfam" id="TIGR00326">
    <property type="entry name" value="eubact_ribD"/>
    <property type="match status" value="1"/>
</dbReference>
<dbReference type="InterPro" id="IPR002125">
    <property type="entry name" value="CMP_dCMP_dom"/>
</dbReference>
<evidence type="ECO:0000256" key="3">
    <source>
        <dbReference type="ARBA" id="ARBA00004910"/>
    </source>
</evidence>
<dbReference type="InterPro" id="IPR050765">
    <property type="entry name" value="Riboflavin_Biosynth_HTPR"/>
</dbReference>
<feature type="binding site" evidence="15">
    <location>
        <position position="73"/>
    </location>
    <ligand>
        <name>Zn(2+)</name>
        <dbReference type="ChEBI" id="CHEBI:29105"/>
        <note>catalytic</note>
    </ligand>
</feature>
<dbReference type="InterPro" id="IPR024072">
    <property type="entry name" value="DHFR-like_dom_sf"/>
</dbReference>
<dbReference type="EC" id="3.5.4.26" evidence="12"/>